<evidence type="ECO:0000313" key="2">
    <source>
        <dbReference type="Proteomes" id="UP000015347"/>
    </source>
</evidence>
<organism evidence="1 2">
    <name type="scientific">Salipiger mucosus DSM 16094</name>
    <dbReference type="NCBI Taxonomy" id="1123237"/>
    <lineage>
        <taxon>Bacteria</taxon>
        <taxon>Pseudomonadati</taxon>
        <taxon>Pseudomonadota</taxon>
        <taxon>Alphaproteobacteria</taxon>
        <taxon>Rhodobacterales</taxon>
        <taxon>Roseobacteraceae</taxon>
        <taxon>Salipiger</taxon>
    </lineage>
</organism>
<keyword evidence="2" id="KW-1185">Reference proteome</keyword>
<name>S9QUZ8_9RHOB</name>
<dbReference type="Proteomes" id="UP000015347">
    <property type="component" value="Unassembled WGS sequence"/>
</dbReference>
<accession>S9QUZ8</accession>
<protein>
    <submittedName>
        <fullName evidence="1">Putative transporter, RarD family, DMT superfamily protein</fullName>
    </submittedName>
</protein>
<dbReference type="InterPro" id="IPR037185">
    <property type="entry name" value="EmrE-like"/>
</dbReference>
<comment type="caution">
    <text evidence="1">The sequence shown here is derived from an EMBL/GenBank/DDBJ whole genome shotgun (WGS) entry which is preliminary data.</text>
</comment>
<evidence type="ECO:0000313" key="1">
    <source>
        <dbReference type="EMBL" id="EPX83407.1"/>
    </source>
</evidence>
<dbReference type="HOGENOM" id="CLU_2702680_0_0_5"/>
<sequence>MAVIATAVATAYRVAPTPVVGVFDTAYLGFAAVCGAVFFGDIPTAREALGIALIACSAILMSGRRQELKDHCC</sequence>
<gene>
    <name evidence="1" type="ORF">Salmuc_02015</name>
</gene>
<dbReference type="EMBL" id="APVH01000015">
    <property type="protein sequence ID" value="EPX83407.1"/>
    <property type="molecule type" value="Genomic_DNA"/>
</dbReference>
<reference evidence="2" key="1">
    <citation type="journal article" date="2014" name="Stand. Genomic Sci.">
        <title>Genome sequence of the exopolysaccharide-producing Salipiger mucosus type strain (DSM 16094(T)), a moderately halophilic member of the Roseobacter clade.</title>
        <authorList>
            <person name="Riedel T."/>
            <person name="Spring S."/>
            <person name="Fiebig A."/>
            <person name="Petersen J."/>
            <person name="Kyrpides N.C."/>
            <person name="Goker M."/>
            <person name="Klenk H.P."/>
        </authorList>
    </citation>
    <scope>NUCLEOTIDE SEQUENCE [LARGE SCALE GENOMIC DNA]</scope>
    <source>
        <strain evidence="2">DSM 16094</strain>
    </source>
</reference>
<proteinExistence type="predicted"/>
<dbReference type="SUPFAM" id="SSF103481">
    <property type="entry name" value="Multidrug resistance efflux transporter EmrE"/>
    <property type="match status" value="1"/>
</dbReference>
<dbReference type="AlphaFoldDB" id="S9QUZ8"/>